<gene>
    <name evidence="1" type="ORF">DDE23_03325</name>
</gene>
<dbReference type="AlphaFoldDB" id="A0A2T7UY16"/>
<dbReference type="EMBL" id="QDDR01000001">
    <property type="protein sequence ID" value="PVE49439.1"/>
    <property type="molecule type" value="Genomic_DNA"/>
</dbReference>
<dbReference type="RefSeq" id="WP_107749943.1">
    <property type="nucleotide sequence ID" value="NZ_QBKF01000001.1"/>
</dbReference>
<name>A0A2T7UY16_9RHOB</name>
<evidence type="ECO:0000313" key="2">
    <source>
        <dbReference type="Proteomes" id="UP000244810"/>
    </source>
</evidence>
<accession>A0A2T7UY16</accession>
<comment type="caution">
    <text evidence="1">The sequence shown here is derived from an EMBL/GenBank/DDBJ whole genome shotgun (WGS) entry which is preliminary data.</text>
</comment>
<keyword evidence="2" id="KW-1185">Reference proteome</keyword>
<evidence type="ECO:0000313" key="1">
    <source>
        <dbReference type="EMBL" id="PVE49439.1"/>
    </source>
</evidence>
<proteinExistence type="predicted"/>
<reference evidence="1 2" key="1">
    <citation type="journal article" date="2011" name="Syst. Appl. Microbiol.">
        <title>Defluviimonas denitrificans gen. nov., sp. nov., and Pararhodobacter aggregans gen. nov., sp. nov., non-phototrophic Rhodobacteraceae from the biofilter of a marine aquaculture.</title>
        <authorList>
            <person name="Foesel B.U."/>
            <person name="Drake H.L."/>
            <person name="Schramm A."/>
        </authorList>
    </citation>
    <scope>NUCLEOTIDE SEQUENCE [LARGE SCALE GENOMIC DNA]</scope>
    <source>
        <strain evidence="1 2">D1-19</strain>
    </source>
</reference>
<sequence length="98" mass="10507">MMDPVDTRFFTLLVQVLAEDGPPPDSETDAVTQAAKRALETGAPLDLLAARRALDGLEPGRKDRILSRVHAGMAGDLSAIWDQLPQGIGRPGGPRKLH</sequence>
<organism evidence="1 2">
    <name type="scientific">Pararhodobacter aggregans</name>
    <dbReference type="NCBI Taxonomy" id="404875"/>
    <lineage>
        <taxon>Bacteria</taxon>
        <taxon>Pseudomonadati</taxon>
        <taxon>Pseudomonadota</taxon>
        <taxon>Alphaproteobacteria</taxon>
        <taxon>Rhodobacterales</taxon>
        <taxon>Paracoccaceae</taxon>
        <taxon>Pararhodobacter</taxon>
    </lineage>
</organism>
<protein>
    <submittedName>
        <fullName evidence="1">Uncharacterized protein</fullName>
    </submittedName>
</protein>
<dbReference type="Proteomes" id="UP000244810">
    <property type="component" value="Unassembled WGS sequence"/>
</dbReference>
<dbReference type="OrthoDB" id="7876886at2"/>